<dbReference type="NCBIfam" id="NF038175">
    <property type="entry name" value="IniB_NTERM"/>
    <property type="match status" value="1"/>
</dbReference>
<accession>A0ABQ5QRE8</accession>
<evidence type="ECO:0000313" key="1">
    <source>
        <dbReference type="EMBL" id="GLH95895.1"/>
    </source>
</evidence>
<keyword evidence="2" id="KW-1185">Reference proteome</keyword>
<comment type="caution">
    <text evidence="1">The sequence shown here is derived from an EMBL/GenBank/DDBJ whole genome shotgun (WGS) entry which is preliminary data.</text>
</comment>
<dbReference type="RefSeq" id="WP_281892972.1">
    <property type="nucleotide sequence ID" value="NZ_BSDI01000004.1"/>
</dbReference>
<dbReference type="Proteomes" id="UP001144280">
    <property type="component" value="Unassembled WGS sequence"/>
</dbReference>
<gene>
    <name evidence="1" type="ORF">Pa4123_11670</name>
</gene>
<dbReference type="EMBL" id="BSDI01000004">
    <property type="protein sequence ID" value="GLH95895.1"/>
    <property type="molecule type" value="Genomic_DNA"/>
</dbReference>
<name>A0ABQ5QRE8_9ACTN</name>
<proteinExistence type="predicted"/>
<dbReference type="InterPro" id="IPR049709">
    <property type="entry name" value="IniB-like_N"/>
</dbReference>
<reference evidence="1" key="1">
    <citation type="submission" date="2022-12" db="EMBL/GenBank/DDBJ databases">
        <title>New Phytohabitans aurantiacus sp. RD004123 nov., an actinomycete isolated from soil.</title>
        <authorList>
            <person name="Triningsih D.W."/>
            <person name="Harunari E."/>
            <person name="Igarashi Y."/>
        </authorList>
    </citation>
    <scope>NUCLEOTIDE SEQUENCE</scope>
    <source>
        <strain evidence="1">RD004123</strain>
    </source>
</reference>
<sequence length="281" mass="27052">MDSSQTLHDFVLNLLTNAEARSAFELDPEGVLNDAGLGDITAADVQDVVPLVVDYAPVQGITSLAPVQDLGIGAIDSDPANVIGQLQAVTSQLTAGVQSTSADANVAAIGAIAVDSTGLDAVTTSVLPGLGLTANTSGAAVDLSGVHDVADTLDADVVSPVTADATGTVDTTLGTADGLLSGSPVDGVLGTTDATLGTVTGTLDHATGLVDGLGLPVDVPDVSSVTGDSSSLVSGATGTVTGALDGVGVGGLLSGDASVHGSADASAHADTGLLGATDILF</sequence>
<organism evidence="1 2">
    <name type="scientific">Phytohabitans aurantiacus</name>
    <dbReference type="NCBI Taxonomy" id="3016789"/>
    <lineage>
        <taxon>Bacteria</taxon>
        <taxon>Bacillati</taxon>
        <taxon>Actinomycetota</taxon>
        <taxon>Actinomycetes</taxon>
        <taxon>Micromonosporales</taxon>
        <taxon>Micromonosporaceae</taxon>
    </lineage>
</organism>
<protein>
    <submittedName>
        <fullName evidence="1">Uncharacterized protein</fullName>
    </submittedName>
</protein>
<evidence type="ECO:0000313" key="2">
    <source>
        <dbReference type="Proteomes" id="UP001144280"/>
    </source>
</evidence>